<evidence type="ECO:0000256" key="6">
    <source>
        <dbReference type="ARBA" id="ARBA00022989"/>
    </source>
</evidence>
<dbReference type="PANTHER" id="PTHR22777">
    <property type="entry name" value="HEMOLYSIN-RELATED"/>
    <property type="match status" value="1"/>
</dbReference>
<dbReference type="InterPro" id="IPR046342">
    <property type="entry name" value="CBS_dom_sf"/>
</dbReference>
<organism evidence="15 16">
    <name type="scientific">Metallococcus carri</name>
    <dbReference type="NCBI Taxonomy" id="1656884"/>
    <lineage>
        <taxon>Bacteria</taxon>
        <taxon>Bacillati</taxon>
        <taxon>Actinomycetota</taxon>
        <taxon>Actinomycetes</taxon>
        <taxon>Micrococcales</taxon>
        <taxon>Dermacoccaceae</taxon>
        <taxon>Metallococcus</taxon>
    </lineage>
</organism>
<evidence type="ECO:0000256" key="1">
    <source>
        <dbReference type="ARBA" id="ARBA00004651"/>
    </source>
</evidence>
<dbReference type="SMART" id="SM01091">
    <property type="entry name" value="CorC_HlyC"/>
    <property type="match status" value="1"/>
</dbReference>
<dbReference type="Gene3D" id="3.30.465.10">
    <property type="match status" value="1"/>
</dbReference>
<evidence type="ECO:0000313" key="16">
    <source>
        <dbReference type="Proteomes" id="UP000744769"/>
    </source>
</evidence>
<accession>A0A967AYY1</accession>
<dbReference type="InterPro" id="IPR036318">
    <property type="entry name" value="FAD-bd_PCMH-like_sf"/>
</dbReference>
<comment type="caution">
    <text evidence="15">The sequence shown here is derived from an EMBL/GenBank/DDBJ whole genome shotgun (WGS) entry which is preliminary data.</text>
</comment>
<gene>
    <name evidence="15" type="ORF">G9U51_00130</name>
</gene>
<dbReference type="GO" id="GO:0005886">
    <property type="term" value="C:plasma membrane"/>
    <property type="evidence" value="ECO:0007669"/>
    <property type="project" value="UniProtKB-SubCell"/>
</dbReference>
<evidence type="ECO:0000259" key="14">
    <source>
        <dbReference type="PROSITE" id="PS51846"/>
    </source>
</evidence>
<evidence type="ECO:0000256" key="5">
    <source>
        <dbReference type="ARBA" id="ARBA00022737"/>
    </source>
</evidence>
<dbReference type="InterPro" id="IPR005170">
    <property type="entry name" value="Transptr-assoc_dom"/>
</dbReference>
<feature type="transmembrane region" description="Helical" evidence="12">
    <location>
        <begin position="56"/>
        <end position="80"/>
    </location>
</feature>
<sequence>MIPLLLAALVAVTVGATLAAVESAFGRVSRHQVEEYTAEGRRGAAALSDLIGDSSAALMVLNFLRVVAEMTAAVLVTVGIGRGVRSLWATLAISIGILAVVSFVIVGVSPRTWGRQHSGGIALATAPVVRWLRDLLGPIAHLLVRLGNAVTPGRGYRDGPFDSEAELREFVDLAGESDLIEADERKMIHSVFELGDTIAREVMVPRTDMITIDRSKTLRQAMSLFNRSGFSRVPVIDGSPDEVEGVLYFKDVAARMAGRTDRGDDPVGEIMREVAFVPDSKPADDLLREMQTDRRHFAIVIDEYGGTAGLVTLEDIVEEVVGEIDDEYDRVSPTAHLLEDGTTRVPARMAVDDFAELFHLNLDEDDVDTVGGLLTKQLGRVPLVGARVEIGDLTLTAERMAGRRHQIATIVVDRWPPQDHDDTAEPVASGTGGRARHTIDGATEGEQQ</sequence>
<evidence type="ECO:0000256" key="9">
    <source>
        <dbReference type="PROSITE-ProRule" id="PRU00703"/>
    </source>
</evidence>
<keyword evidence="5" id="KW-0677">Repeat</keyword>
<keyword evidence="7 9" id="KW-0129">CBS domain</keyword>
<dbReference type="InterPro" id="IPR000644">
    <property type="entry name" value="CBS_dom"/>
</dbReference>
<name>A0A967AYY1_9MICO</name>
<dbReference type="SMART" id="SM00116">
    <property type="entry name" value="CBS"/>
    <property type="match status" value="2"/>
</dbReference>
<dbReference type="GO" id="GO:0050660">
    <property type="term" value="F:flavin adenine dinucleotide binding"/>
    <property type="evidence" value="ECO:0007669"/>
    <property type="project" value="InterPro"/>
</dbReference>
<dbReference type="InterPro" id="IPR044751">
    <property type="entry name" value="Ion_transp-like_CBS"/>
</dbReference>
<evidence type="ECO:0000256" key="7">
    <source>
        <dbReference type="ARBA" id="ARBA00023122"/>
    </source>
</evidence>
<dbReference type="Pfam" id="PF01595">
    <property type="entry name" value="CNNM"/>
    <property type="match status" value="1"/>
</dbReference>
<dbReference type="InterPro" id="IPR002550">
    <property type="entry name" value="CNNM"/>
</dbReference>
<feature type="domain" description="CBS" evidence="13">
    <location>
        <begin position="203"/>
        <end position="262"/>
    </location>
</feature>
<comment type="similarity">
    <text evidence="2">Belongs to the UPF0053 family.</text>
</comment>
<dbReference type="RefSeq" id="WP_166191442.1">
    <property type="nucleotide sequence ID" value="NZ_JAAOIV010000001.1"/>
</dbReference>
<keyword evidence="16" id="KW-1185">Reference proteome</keyword>
<evidence type="ECO:0000256" key="4">
    <source>
        <dbReference type="ARBA" id="ARBA00022692"/>
    </source>
</evidence>
<dbReference type="CDD" id="cd04590">
    <property type="entry name" value="CBS_pair_CorC_HlyC_assoc"/>
    <property type="match status" value="1"/>
</dbReference>
<dbReference type="Gene3D" id="3.10.580.10">
    <property type="entry name" value="CBS-domain"/>
    <property type="match status" value="1"/>
</dbReference>
<dbReference type="PANTHER" id="PTHR22777:SF32">
    <property type="entry name" value="UPF0053 INNER MEMBRANE PROTEIN YFJD"/>
    <property type="match status" value="1"/>
</dbReference>
<proteinExistence type="inferred from homology"/>
<dbReference type="Pfam" id="PF00571">
    <property type="entry name" value="CBS"/>
    <property type="match status" value="2"/>
</dbReference>
<dbReference type="PROSITE" id="PS51371">
    <property type="entry name" value="CBS"/>
    <property type="match status" value="2"/>
</dbReference>
<feature type="region of interest" description="Disordered" evidence="11">
    <location>
        <begin position="415"/>
        <end position="448"/>
    </location>
</feature>
<dbReference type="SUPFAM" id="SSF54631">
    <property type="entry name" value="CBS-domain pair"/>
    <property type="match status" value="1"/>
</dbReference>
<evidence type="ECO:0000256" key="3">
    <source>
        <dbReference type="ARBA" id="ARBA00022475"/>
    </source>
</evidence>
<dbReference type="AlphaFoldDB" id="A0A967AYY1"/>
<evidence type="ECO:0000313" key="15">
    <source>
        <dbReference type="EMBL" id="NHN54190.1"/>
    </source>
</evidence>
<feature type="transmembrane region" description="Helical" evidence="12">
    <location>
        <begin position="87"/>
        <end position="108"/>
    </location>
</feature>
<keyword evidence="8 10" id="KW-0472">Membrane</keyword>
<keyword evidence="6 10" id="KW-1133">Transmembrane helix</keyword>
<dbReference type="EMBL" id="JAAOIV010000001">
    <property type="protein sequence ID" value="NHN54190.1"/>
    <property type="molecule type" value="Genomic_DNA"/>
</dbReference>
<evidence type="ECO:0000259" key="13">
    <source>
        <dbReference type="PROSITE" id="PS51371"/>
    </source>
</evidence>
<dbReference type="InterPro" id="IPR016169">
    <property type="entry name" value="FAD-bd_PCMH_sub2"/>
</dbReference>
<comment type="subcellular location">
    <subcellularLocation>
        <location evidence="1">Cell membrane</location>
        <topology evidence="1">Multi-pass membrane protein</topology>
    </subcellularLocation>
</comment>
<protein>
    <submittedName>
        <fullName evidence="15">HlyC/CorC family transporter</fullName>
    </submittedName>
</protein>
<dbReference type="SUPFAM" id="SSF56176">
    <property type="entry name" value="FAD-binding/transporter-associated domain-like"/>
    <property type="match status" value="1"/>
</dbReference>
<dbReference type="PROSITE" id="PS51846">
    <property type="entry name" value="CNNM"/>
    <property type="match status" value="1"/>
</dbReference>
<feature type="domain" description="CBS" evidence="13">
    <location>
        <begin position="270"/>
        <end position="327"/>
    </location>
</feature>
<dbReference type="FunFam" id="3.10.580.10:FF:000002">
    <property type="entry name" value="Magnesium/cobalt efflux protein CorC"/>
    <property type="match status" value="1"/>
</dbReference>
<dbReference type="Pfam" id="PF03471">
    <property type="entry name" value="CorC_HlyC"/>
    <property type="match status" value="1"/>
</dbReference>
<evidence type="ECO:0000256" key="10">
    <source>
        <dbReference type="PROSITE-ProRule" id="PRU01193"/>
    </source>
</evidence>
<reference evidence="15" key="1">
    <citation type="submission" date="2020-03" db="EMBL/GenBank/DDBJ databases">
        <title>Draft sequencing of Calidifontibacter sp. DB0510.</title>
        <authorList>
            <person name="Kim D.-U."/>
        </authorList>
    </citation>
    <scope>NUCLEOTIDE SEQUENCE</scope>
    <source>
        <strain evidence="15">DB0510</strain>
    </source>
</reference>
<evidence type="ECO:0000256" key="2">
    <source>
        <dbReference type="ARBA" id="ARBA00006337"/>
    </source>
</evidence>
<keyword evidence="3" id="KW-1003">Cell membrane</keyword>
<evidence type="ECO:0000256" key="12">
    <source>
        <dbReference type="SAM" id="Phobius"/>
    </source>
</evidence>
<keyword evidence="4 10" id="KW-0812">Transmembrane</keyword>
<feature type="domain" description="CNNM transmembrane" evidence="14">
    <location>
        <begin position="1"/>
        <end position="184"/>
    </location>
</feature>
<evidence type="ECO:0000256" key="8">
    <source>
        <dbReference type="ARBA" id="ARBA00023136"/>
    </source>
</evidence>
<dbReference type="Proteomes" id="UP000744769">
    <property type="component" value="Unassembled WGS sequence"/>
</dbReference>
<evidence type="ECO:0000256" key="11">
    <source>
        <dbReference type="SAM" id="MobiDB-lite"/>
    </source>
</evidence>